<reference evidence="2 3" key="1">
    <citation type="submission" date="2024-02" db="EMBL/GenBank/DDBJ databases">
        <title>Bifidobacterium honeyensis sp. nov., isolated from the comb honey.</title>
        <authorList>
            <person name="Liu W."/>
            <person name="Li Y."/>
        </authorList>
    </citation>
    <scope>NUCLEOTIDE SEQUENCE [LARGE SCALE GENOMIC DNA]</scope>
    <source>
        <strain evidence="2 3">IMAU50988</strain>
    </source>
</reference>
<proteinExistence type="predicted"/>
<keyword evidence="1" id="KW-0732">Signal</keyword>
<organism evidence="2 3">
    <name type="scientific">Bifidobacterium favimelis</name>
    <dbReference type="NCBI Taxonomy" id="3122979"/>
    <lineage>
        <taxon>Bacteria</taxon>
        <taxon>Bacillati</taxon>
        <taxon>Actinomycetota</taxon>
        <taxon>Actinomycetes</taxon>
        <taxon>Bifidobacteriales</taxon>
        <taxon>Bifidobacteriaceae</taxon>
        <taxon>Bifidobacterium</taxon>
    </lineage>
</organism>
<feature type="chain" id="PRO_5046002482" description="Lipoprotein" evidence="1">
    <location>
        <begin position="30"/>
        <end position="143"/>
    </location>
</feature>
<name>A0ABU8ZN66_9BIFI</name>
<protein>
    <recommendedName>
        <fullName evidence="4">Lipoprotein</fullName>
    </recommendedName>
</protein>
<keyword evidence="3" id="KW-1185">Reference proteome</keyword>
<feature type="signal peptide" evidence="1">
    <location>
        <begin position="1"/>
        <end position="29"/>
    </location>
</feature>
<gene>
    <name evidence="2" type="ORF">V8P97_02145</name>
</gene>
<dbReference type="RefSeq" id="WP_340468791.1">
    <property type="nucleotide sequence ID" value="NZ_JBANBB010000001.1"/>
</dbReference>
<accession>A0ABU8ZN66</accession>
<dbReference type="EMBL" id="JBANBB010000001">
    <property type="protein sequence ID" value="MEK0306273.1"/>
    <property type="molecule type" value="Genomic_DNA"/>
</dbReference>
<comment type="caution">
    <text evidence="2">The sequence shown here is derived from an EMBL/GenBank/DDBJ whole genome shotgun (WGS) entry which is preliminary data.</text>
</comment>
<evidence type="ECO:0000313" key="2">
    <source>
        <dbReference type="EMBL" id="MEK0306273.1"/>
    </source>
</evidence>
<evidence type="ECO:0008006" key="4">
    <source>
        <dbReference type="Google" id="ProtNLM"/>
    </source>
</evidence>
<sequence length="143" mass="15360">MTRVRTRKYSVASRVVSAVCLLVSICLLAACGSGQVAGGNQGSCDESVNSATPACILENDKDADIFVHKNVAYQRADPKEVDHDGMQSVDTIGKVSRRSTSEFSEMSATKLEKGTLIFSTKRSDILLAEVDGVKVPYMAIREG</sequence>
<evidence type="ECO:0000256" key="1">
    <source>
        <dbReference type="SAM" id="SignalP"/>
    </source>
</evidence>
<evidence type="ECO:0000313" key="3">
    <source>
        <dbReference type="Proteomes" id="UP001373159"/>
    </source>
</evidence>
<dbReference type="Proteomes" id="UP001373159">
    <property type="component" value="Unassembled WGS sequence"/>
</dbReference>
<dbReference type="PROSITE" id="PS51257">
    <property type="entry name" value="PROKAR_LIPOPROTEIN"/>
    <property type="match status" value="1"/>
</dbReference>